<evidence type="ECO:0000256" key="10">
    <source>
        <dbReference type="RuleBase" id="RU000489"/>
    </source>
</evidence>
<dbReference type="GO" id="GO:0005576">
    <property type="term" value="C:extracellular region"/>
    <property type="evidence" value="ECO:0007669"/>
    <property type="project" value="TreeGrafter"/>
</dbReference>
<dbReference type="PROSITE" id="PS01095">
    <property type="entry name" value="GH18_1"/>
    <property type="match status" value="1"/>
</dbReference>
<dbReference type="InterPro" id="IPR050542">
    <property type="entry name" value="Glycosyl_Hydrlase18_Chitinase"/>
</dbReference>
<keyword evidence="5" id="KW-0146">Chitin degradation</keyword>
<organism evidence="13 14">
    <name type="scientific">Elsinoe batatas</name>
    <dbReference type="NCBI Taxonomy" id="2601811"/>
    <lineage>
        <taxon>Eukaryota</taxon>
        <taxon>Fungi</taxon>
        <taxon>Dikarya</taxon>
        <taxon>Ascomycota</taxon>
        <taxon>Pezizomycotina</taxon>
        <taxon>Dothideomycetes</taxon>
        <taxon>Dothideomycetidae</taxon>
        <taxon>Myriangiales</taxon>
        <taxon>Elsinoaceae</taxon>
        <taxon>Elsinoe</taxon>
    </lineage>
</organism>
<evidence type="ECO:0000259" key="12">
    <source>
        <dbReference type="PROSITE" id="PS51910"/>
    </source>
</evidence>
<feature type="chain" id="PRO_5035447524" description="chitinase" evidence="11">
    <location>
        <begin position="18"/>
        <end position="330"/>
    </location>
</feature>
<keyword evidence="11" id="KW-0732">Signal</keyword>
<dbReference type="PANTHER" id="PTHR45708:SF49">
    <property type="entry name" value="ENDOCHITINASE"/>
    <property type="match status" value="1"/>
</dbReference>
<dbReference type="InterPro" id="IPR017853">
    <property type="entry name" value="GH"/>
</dbReference>
<evidence type="ECO:0000256" key="8">
    <source>
        <dbReference type="ARBA" id="ARBA00023326"/>
    </source>
</evidence>
<dbReference type="PROSITE" id="PS51910">
    <property type="entry name" value="GH18_2"/>
    <property type="match status" value="1"/>
</dbReference>
<sequence>MIALSSLLLASLPVALAGFSSTANTNVAVYWGQNSYGQGTGNLSQQSLATYCRNSNIDIIPMAFLTQMTSGPGGEPVLNFANQQNGCGVFPGTQLINCPNIKKDIKTCQNQYGKTVLLSIGGATYGEGGFSNNATAKAWADKLWAMFGPKQAGSSELRPFGNAVVDGFDMDMETTMTNSVAFAQRLRTLMNKSTAKKFYLTAAPQCPYPDHAVGPMLANVGFDAIFVQFYNNYCGLQSFTSGTSTQNDFNYETWDAYAKTISKKKVVKIFLGVPAGPTAAGSGYKKVADLRPIINYCKQFSSFGGVMSWDLSQAMANSGFLGGVKKALKA</sequence>
<feature type="domain" description="GH18" evidence="12">
    <location>
        <begin position="25"/>
        <end position="330"/>
    </location>
</feature>
<dbReference type="CDD" id="cd02877">
    <property type="entry name" value="GH18_hevamine_XipI_class_III"/>
    <property type="match status" value="1"/>
</dbReference>
<dbReference type="EC" id="3.2.1.14" evidence="2"/>
<dbReference type="GO" id="GO:0006032">
    <property type="term" value="P:chitin catabolic process"/>
    <property type="evidence" value="ECO:0007669"/>
    <property type="project" value="UniProtKB-KW"/>
</dbReference>
<evidence type="ECO:0000256" key="6">
    <source>
        <dbReference type="ARBA" id="ARBA00023277"/>
    </source>
</evidence>
<evidence type="ECO:0000256" key="3">
    <source>
        <dbReference type="ARBA" id="ARBA00022669"/>
    </source>
</evidence>
<dbReference type="Gene3D" id="3.20.20.80">
    <property type="entry name" value="Glycosidases"/>
    <property type="match status" value="1"/>
</dbReference>
<evidence type="ECO:0000313" key="14">
    <source>
        <dbReference type="Proteomes" id="UP000809789"/>
    </source>
</evidence>
<keyword evidence="7 10" id="KW-0326">Glycosidase</keyword>
<dbReference type="EMBL" id="JAESVG020000001">
    <property type="protein sequence ID" value="KAG8631787.1"/>
    <property type="molecule type" value="Genomic_DNA"/>
</dbReference>
<dbReference type="AlphaFoldDB" id="A0A8K0PKR1"/>
<dbReference type="Proteomes" id="UP000809789">
    <property type="component" value="Unassembled WGS sequence"/>
</dbReference>
<dbReference type="GO" id="GO:0008843">
    <property type="term" value="F:endochitinase activity"/>
    <property type="evidence" value="ECO:0007669"/>
    <property type="project" value="UniProtKB-EC"/>
</dbReference>
<name>A0A8K0PKR1_9PEZI</name>
<dbReference type="InterPro" id="IPR045321">
    <property type="entry name" value="Cts1-like"/>
</dbReference>
<keyword evidence="6" id="KW-0119">Carbohydrate metabolism</keyword>
<dbReference type="Pfam" id="PF00704">
    <property type="entry name" value="Glyco_hydro_18"/>
    <property type="match status" value="1"/>
</dbReference>
<evidence type="ECO:0000256" key="4">
    <source>
        <dbReference type="ARBA" id="ARBA00022801"/>
    </source>
</evidence>
<keyword evidence="4 10" id="KW-0378">Hydrolase</keyword>
<dbReference type="SUPFAM" id="SSF51445">
    <property type="entry name" value="(Trans)glycosidases"/>
    <property type="match status" value="1"/>
</dbReference>
<dbReference type="InterPro" id="IPR001579">
    <property type="entry name" value="Glyco_hydro_18_chit_AS"/>
</dbReference>
<keyword evidence="14" id="KW-1185">Reference proteome</keyword>
<dbReference type="GO" id="GO:0008061">
    <property type="term" value="F:chitin binding"/>
    <property type="evidence" value="ECO:0007669"/>
    <property type="project" value="UniProtKB-KW"/>
</dbReference>
<evidence type="ECO:0000256" key="9">
    <source>
        <dbReference type="ARBA" id="ARBA00025727"/>
    </source>
</evidence>
<keyword evidence="8" id="KW-0624">Polysaccharide degradation</keyword>
<proteinExistence type="inferred from homology"/>
<comment type="catalytic activity">
    <reaction evidence="1">
        <text>Random endo-hydrolysis of N-acetyl-beta-D-glucosaminide (1-&gt;4)-beta-linkages in chitin and chitodextrins.</text>
        <dbReference type="EC" id="3.2.1.14"/>
    </reaction>
</comment>
<reference evidence="13" key="1">
    <citation type="submission" date="2021-07" db="EMBL/GenBank/DDBJ databases">
        <title>Elsinoe batatas strain:CRI-CJ2 Genome sequencing and assembly.</title>
        <authorList>
            <person name="Huang L."/>
        </authorList>
    </citation>
    <scope>NUCLEOTIDE SEQUENCE</scope>
    <source>
        <strain evidence="13">CRI-CJ2</strain>
    </source>
</reference>
<comment type="similarity">
    <text evidence="9">Belongs to the glycosyl hydrolase 18 family. Chitinase class III subfamily.</text>
</comment>
<feature type="signal peptide" evidence="11">
    <location>
        <begin position="1"/>
        <end position="17"/>
    </location>
</feature>
<evidence type="ECO:0000256" key="2">
    <source>
        <dbReference type="ARBA" id="ARBA00012729"/>
    </source>
</evidence>
<dbReference type="GO" id="GO:0000272">
    <property type="term" value="P:polysaccharide catabolic process"/>
    <property type="evidence" value="ECO:0007669"/>
    <property type="project" value="UniProtKB-KW"/>
</dbReference>
<dbReference type="OrthoDB" id="6020543at2759"/>
<dbReference type="PANTHER" id="PTHR45708">
    <property type="entry name" value="ENDOCHITINASE"/>
    <property type="match status" value="1"/>
</dbReference>
<dbReference type="InterPro" id="IPR001223">
    <property type="entry name" value="Glyco_hydro18_cat"/>
</dbReference>
<accession>A0A8K0PKR1</accession>
<gene>
    <name evidence="13" type="ORF">KVT40_000927</name>
</gene>
<protein>
    <recommendedName>
        <fullName evidence="2">chitinase</fullName>
        <ecNumber evidence="2">3.2.1.14</ecNumber>
    </recommendedName>
</protein>
<comment type="caution">
    <text evidence="13">The sequence shown here is derived from an EMBL/GenBank/DDBJ whole genome shotgun (WGS) entry which is preliminary data.</text>
</comment>
<evidence type="ECO:0000256" key="5">
    <source>
        <dbReference type="ARBA" id="ARBA00023024"/>
    </source>
</evidence>
<evidence type="ECO:0000256" key="1">
    <source>
        <dbReference type="ARBA" id="ARBA00000822"/>
    </source>
</evidence>
<evidence type="ECO:0000256" key="11">
    <source>
        <dbReference type="SAM" id="SignalP"/>
    </source>
</evidence>
<dbReference type="FunFam" id="3.20.20.80:FF:000145">
    <property type="entry name" value="Class III chitinase, putative"/>
    <property type="match status" value="1"/>
</dbReference>
<evidence type="ECO:0000313" key="13">
    <source>
        <dbReference type="EMBL" id="KAG8631787.1"/>
    </source>
</evidence>
<keyword evidence="3" id="KW-0147">Chitin-binding</keyword>
<evidence type="ECO:0000256" key="7">
    <source>
        <dbReference type="ARBA" id="ARBA00023295"/>
    </source>
</evidence>